<evidence type="ECO:0000313" key="9">
    <source>
        <dbReference type="EMBL" id="GAP14484.1"/>
    </source>
</evidence>
<feature type="active site" description="Charge relay system" evidence="5 6">
    <location>
        <position position="63"/>
    </location>
</feature>
<dbReference type="InterPro" id="IPR023827">
    <property type="entry name" value="Peptidase_S8_Asp-AS"/>
</dbReference>
<dbReference type="GO" id="GO:0006508">
    <property type="term" value="P:proteolysis"/>
    <property type="evidence" value="ECO:0007669"/>
    <property type="project" value="UniProtKB-KW"/>
</dbReference>
<evidence type="ECO:0000256" key="7">
    <source>
        <dbReference type="RuleBase" id="RU003355"/>
    </source>
</evidence>
<dbReference type="AlphaFoldDB" id="A0A0S7BHB7"/>
<dbReference type="EMBL" id="DF967972">
    <property type="protein sequence ID" value="GAP14484.1"/>
    <property type="molecule type" value="Genomic_DNA"/>
</dbReference>
<dbReference type="Gene3D" id="3.40.50.200">
    <property type="entry name" value="Peptidase S8/S53 domain"/>
    <property type="match status" value="1"/>
</dbReference>
<dbReference type="PANTHER" id="PTHR43806">
    <property type="entry name" value="PEPTIDASE S8"/>
    <property type="match status" value="1"/>
</dbReference>
<reference evidence="9" key="1">
    <citation type="submission" date="2015-07" db="EMBL/GenBank/DDBJ databases">
        <title>Draft Genome Sequences of Anaerolinea thermolimosa IMO-1, Bellilinea caldifistulae GOMI-1, Leptolinea tardivitalis YMTK-2, Levilinea saccharolytica KIBI-1,Longilinea arvoryzae KOME-1, Previously Described as Members of the Anaerolineaceae (Chloroflexi).</title>
        <authorList>
            <person name="Sekiguchi Y."/>
            <person name="Ohashi A."/>
            <person name="Matsuura N."/>
            <person name="Tourlousse M.D."/>
        </authorList>
    </citation>
    <scope>NUCLEOTIDE SEQUENCE [LARGE SCALE GENOMIC DNA]</scope>
    <source>
        <strain evidence="9">KOME-1</strain>
    </source>
</reference>
<dbReference type="SUPFAM" id="SSF52743">
    <property type="entry name" value="Subtilisin-like"/>
    <property type="match status" value="1"/>
</dbReference>
<evidence type="ECO:0000256" key="4">
    <source>
        <dbReference type="ARBA" id="ARBA00022825"/>
    </source>
</evidence>
<dbReference type="STRING" id="360412.LARV_02255"/>
<feature type="active site" description="Charge relay system" evidence="5 6">
    <location>
        <position position="375"/>
    </location>
</feature>
<dbReference type="InterPro" id="IPR023828">
    <property type="entry name" value="Peptidase_S8_Ser-AS"/>
</dbReference>
<evidence type="ECO:0000256" key="5">
    <source>
        <dbReference type="PIRSR" id="PIRSR615500-1"/>
    </source>
</evidence>
<dbReference type="PROSITE" id="PS00136">
    <property type="entry name" value="SUBTILASE_ASP"/>
    <property type="match status" value="1"/>
</dbReference>
<keyword evidence="4 6" id="KW-0720">Serine protease</keyword>
<dbReference type="PRINTS" id="PR00723">
    <property type="entry name" value="SUBTILISIN"/>
</dbReference>
<comment type="similarity">
    <text evidence="1 6 7">Belongs to the peptidase S8 family.</text>
</comment>
<keyword evidence="2 6" id="KW-0645">Protease</keyword>
<protein>
    <submittedName>
        <fullName evidence="9">Subtilisin-like serine protease</fullName>
    </submittedName>
</protein>
<feature type="active site" description="Charge relay system" evidence="5 6">
    <location>
        <position position="123"/>
    </location>
</feature>
<dbReference type="PROSITE" id="PS51892">
    <property type="entry name" value="SUBTILASE"/>
    <property type="match status" value="1"/>
</dbReference>
<dbReference type="Proteomes" id="UP000055060">
    <property type="component" value="Unassembled WGS sequence"/>
</dbReference>
<evidence type="ECO:0000313" key="10">
    <source>
        <dbReference type="Proteomes" id="UP000055060"/>
    </source>
</evidence>
<dbReference type="InterPro" id="IPR015500">
    <property type="entry name" value="Peptidase_S8_subtilisin-rel"/>
</dbReference>
<dbReference type="InterPro" id="IPR000209">
    <property type="entry name" value="Peptidase_S8/S53_dom"/>
</dbReference>
<keyword evidence="3 6" id="KW-0378">Hydrolase</keyword>
<dbReference type="PANTHER" id="PTHR43806:SF11">
    <property type="entry name" value="CEREVISIN-RELATED"/>
    <property type="match status" value="1"/>
</dbReference>
<dbReference type="OrthoDB" id="1683123at2"/>
<dbReference type="PROSITE" id="PS00138">
    <property type="entry name" value="SUBTILASE_SER"/>
    <property type="match status" value="1"/>
</dbReference>
<dbReference type="InterPro" id="IPR050131">
    <property type="entry name" value="Peptidase_S8_subtilisin-like"/>
</dbReference>
<accession>A0A0S7BHB7</accession>
<name>A0A0S7BHB7_9CHLR</name>
<gene>
    <name evidence="9" type="ORF">LARV_02255</name>
</gene>
<dbReference type="Pfam" id="PF00082">
    <property type="entry name" value="Peptidase_S8"/>
    <property type="match status" value="1"/>
</dbReference>
<evidence type="ECO:0000259" key="8">
    <source>
        <dbReference type="Pfam" id="PF00082"/>
    </source>
</evidence>
<dbReference type="RefSeq" id="WP_075073738.1">
    <property type="nucleotide sequence ID" value="NZ_DF967972.1"/>
</dbReference>
<evidence type="ECO:0000256" key="1">
    <source>
        <dbReference type="ARBA" id="ARBA00011073"/>
    </source>
</evidence>
<feature type="domain" description="Peptidase S8/S53" evidence="8">
    <location>
        <begin position="54"/>
        <end position="408"/>
    </location>
</feature>
<dbReference type="InterPro" id="IPR036852">
    <property type="entry name" value="Peptidase_S8/S53_dom_sf"/>
</dbReference>
<organism evidence="9">
    <name type="scientific">Longilinea arvoryzae</name>
    <dbReference type="NCBI Taxonomy" id="360412"/>
    <lineage>
        <taxon>Bacteria</taxon>
        <taxon>Bacillati</taxon>
        <taxon>Chloroflexota</taxon>
        <taxon>Anaerolineae</taxon>
        <taxon>Anaerolineales</taxon>
        <taxon>Anaerolineaceae</taxon>
        <taxon>Longilinea</taxon>
    </lineage>
</organism>
<evidence type="ECO:0000256" key="2">
    <source>
        <dbReference type="ARBA" id="ARBA00022670"/>
    </source>
</evidence>
<keyword evidence="10" id="KW-1185">Reference proteome</keyword>
<dbReference type="GO" id="GO:0004252">
    <property type="term" value="F:serine-type endopeptidase activity"/>
    <property type="evidence" value="ECO:0007669"/>
    <property type="project" value="UniProtKB-UniRule"/>
</dbReference>
<sequence length="459" mass="48245">MKRSSLTILALIAILSMTFGIAAGPIFGGLTTTADGYSTWDADMINAEELEQTGAGVYVAVLDTGLVPNWSDYFPKERIATELGTGFDQSVTFKAKSDNGCEYDVSVGKLHQTTWVGSIGSSHGTHVASTIIGYFYRSNSDAAAGFVLPPIVVRGIAPDVTIIPVKVLADYQIPALPKCSTPTPATNAVFGTDEMVAAGINYVTDLAIQGYRPMVINMSLGGSELADIEKAAIDRAVENGVVIVAAAGNEGEAGMGYPGAYAPVISAGSVGWTGEWLKPGDGPRYRMWWLKYPELPILAGTGDVSDPTVVEDVYLSDFSSRALPGQELDVLAPGSWVRGPFAGDPGYNHLPWWSDGIADLRGHNSGNFYYVGGTSMATPHVSAAAALLLQKNPTLTAGEVEAILKSTTLQIPDTGSRDIWDNTVAATITWDTDCNGTTCDPVGAGLIQLDQALAATPAQ</sequence>
<evidence type="ECO:0000256" key="6">
    <source>
        <dbReference type="PROSITE-ProRule" id="PRU01240"/>
    </source>
</evidence>
<proteinExistence type="inferred from homology"/>
<evidence type="ECO:0000256" key="3">
    <source>
        <dbReference type="ARBA" id="ARBA00022801"/>
    </source>
</evidence>